<dbReference type="SUPFAM" id="SSF52402">
    <property type="entry name" value="Adenine nucleotide alpha hydrolases-like"/>
    <property type="match status" value="1"/>
</dbReference>
<name>A0A4P2VQK4_FLUSA</name>
<dbReference type="AlphaFoldDB" id="A0A4P2VQK4"/>
<protein>
    <recommendedName>
        <fullName evidence="5">Universal stress protein</fullName>
    </recommendedName>
</protein>
<dbReference type="PRINTS" id="PR01438">
    <property type="entry name" value="UNVRSLSTRESS"/>
</dbReference>
<dbReference type="PANTHER" id="PTHR46268">
    <property type="entry name" value="STRESS RESPONSE PROTEIN NHAX"/>
    <property type="match status" value="1"/>
</dbReference>
<evidence type="ECO:0000256" key="4">
    <source>
        <dbReference type="ARBA" id="ARBA00022490"/>
    </source>
</evidence>
<evidence type="ECO:0000256" key="5">
    <source>
        <dbReference type="PIRNR" id="PIRNR006276"/>
    </source>
</evidence>
<feature type="coiled-coil region" evidence="6">
    <location>
        <begin position="58"/>
        <end position="85"/>
    </location>
</feature>
<reference evidence="8 9" key="1">
    <citation type="submission" date="2018-12" db="EMBL/GenBank/DDBJ databases">
        <title>Rubrispira sanarue gen. nov., sp., nov., a member of the order Silvanigrellales, isolated from a brackish lake in Hamamatsu Japan.</title>
        <authorList>
            <person name="Maejima Y."/>
            <person name="Iino T."/>
            <person name="Muraguchi Y."/>
            <person name="Fukuda K."/>
            <person name="Nojiri H."/>
            <person name="Ohkuma M."/>
            <person name="Moriuchi R."/>
            <person name="Dohra H."/>
            <person name="Kimbara K."/>
            <person name="Shintani M."/>
        </authorList>
    </citation>
    <scope>NUCLEOTIDE SEQUENCE [LARGE SCALE GENOMIC DNA]</scope>
    <source>
        <strain evidence="8 9">RF1110005</strain>
    </source>
</reference>
<keyword evidence="4 5" id="KW-0963">Cytoplasm</keyword>
<dbReference type="KEGG" id="sbf:JCM31447_30560"/>
<comment type="subunit">
    <text evidence="3">Homodimer.</text>
</comment>
<comment type="subcellular location">
    <subcellularLocation>
        <location evidence="1 5">Cytoplasm</location>
    </subcellularLocation>
</comment>
<proteinExistence type="inferred from homology"/>
<evidence type="ECO:0000313" key="8">
    <source>
        <dbReference type="EMBL" id="BBH54584.1"/>
    </source>
</evidence>
<dbReference type="Proteomes" id="UP000291236">
    <property type="component" value="Chromosome"/>
</dbReference>
<keyword evidence="9" id="KW-1185">Reference proteome</keyword>
<dbReference type="EMBL" id="AP019368">
    <property type="protein sequence ID" value="BBH54584.1"/>
    <property type="molecule type" value="Genomic_DNA"/>
</dbReference>
<dbReference type="PIRSF" id="PIRSF006276">
    <property type="entry name" value="UspA"/>
    <property type="match status" value="1"/>
</dbReference>
<dbReference type="InterPro" id="IPR006015">
    <property type="entry name" value="Universal_stress_UspA"/>
</dbReference>
<dbReference type="CDD" id="cd00293">
    <property type="entry name" value="USP-like"/>
    <property type="match status" value="1"/>
</dbReference>
<organism evidence="8 9">
    <name type="scientific">Fluviispira sanaruensis</name>
    <dbReference type="NCBI Taxonomy" id="2493639"/>
    <lineage>
        <taxon>Bacteria</taxon>
        <taxon>Pseudomonadati</taxon>
        <taxon>Bdellovibrionota</taxon>
        <taxon>Oligoflexia</taxon>
        <taxon>Silvanigrellales</taxon>
        <taxon>Silvanigrellaceae</taxon>
        <taxon>Fluviispira</taxon>
    </lineage>
</organism>
<dbReference type="Pfam" id="PF00582">
    <property type="entry name" value="Usp"/>
    <property type="match status" value="1"/>
</dbReference>
<dbReference type="PANTHER" id="PTHR46268:SF23">
    <property type="entry name" value="UNIVERSAL STRESS PROTEIN A-RELATED"/>
    <property type="match status" value="1"/>
</dbReference>
<dbReference type="OrthoDB" id="5295044at2"/>
<dbReference type="Gene3D" id="3.40.50.620">
    <property type="entry name" value="HUPs"/>
    <property type="match status" value="1"/>
</dbReference>
<dbReference type="InterPro" id="IPR014729">
    <property type="entry name" value="Rossmann-like_a/b/a_fold"/>
</dbReference>
<accession>A0A4P2VQK4</accession>
<dbReference type="RefSeq" id="WP_130612594.1">
    <property type="nucleotide sequence ID" value="NZ_AP019368.1"/>
</dbReference>
<evidence type="ECO:0000256" key="1">
    <source>
        <dbReference type="ARBA" id="ARBA00004496"/>
    </source>
</evidence>
<keyword evidence="6" id="KW-0175">Coiled coil</keyword>
<evidence type="ECO:0000259" key="7">
    <source>
        <dbReference type="Pfam" id="PF00582"/>
    </source>
</evidence>
<dbReference type="GO" id="GO:0005737">
    <property type="term" value="C:cytoplasm"/>
    <property type="evidence" value="ECO:0007669"/>
    <property type="project" value="UniProtKB-SubCell"/>
</dbReference>
<sequence length="142" mass="16046">MSMYKKILLCTDFSEDSLKYLGKSFKIAHSFQAETHLCHVVLPVASVPIHGYYYPMDIDLEKKIMEKAEEKMQEVAAQYKLETNQKHVFFGNPKPGIVAFAKENAFDLVIVAGHHHSFIGMLGSTANYIANKIHCDVLIVNN</sequence>
<evidence type="ECO:0000256" key="6">
    <source>
        <dbReference type="SAM" id="Coils"/>
    </source>
</evidence>
<evidence type="ECO:0000256" key="3">
    <source>
        <dbReference type="ARBA" id="ARBA00011738"/>
    </source>
</evidence>
<gene>
    <name evidence="8" type="ORF">JCM31447_30560</name>
</gene>
<evidence type="ECO:0000256" key="2">
    <source>
        <dbReference type="ARBA" id="ARBA00008791"/>
    </source>
</evidence>
<dbReference type="InterPro" id="IPR006016">
    <property type="entry name" value="UspA"/>
</dbReference>
<feature type="domain" description="UspA" evidence="7">
    <location>
        <begin position="3"/>
        <end position="140"/>
    </location>
</feature>
<comment type="similarity">
    <text evidence="2 5">Belongs to the universal stress protein A family.</text>
</comment>
<evidence type="ECO:0000313" key="9">
    <source>
        <dbReference type="Proteomes" id="UP000291236"/>
    </source>
</evidence>